<name>A0A7W6NZ28_9SPHN</name>
<dbReference type="RefSeq" id="WP_183999552.1">
    <property type="nucleotide sequence ID" value="NZ_JACIEH010000003.1"/>
</dbReference>
<evidence type="ECO:0000313" key="2">
    <source>
        <dbReference type="EMBL" id="MBB4100239.1"/>
    </source>
</evidence>
<dbReference type="Proteomes" id="UP000557392">
    <property type="component" value="Unassembled WGS sequence"/>
</dbReference>
<accession>A0A7W6NZ28</accession>
<sequence length="139" mass="15482">MAELKTRATEVKVADFIAAVPDPVRRADAEIVREMLQRLTGEEPRMWGPTIIGFGSYRYTYDSGHSGEMCRIGFSPRKAELVLYVLTGKPDQEPLLARLGKHKTGKSCLYVKKLADVDLAVLEEITRTAIAHMDATYPA</sequence>
<dbReference type="AlphaFoldDB" id="A0A7W6NZ28"/>
<proteinExistence type="predicted"/>
<dbReference type="InterPro" id="IPR014922">
    <property type="entry name" value="YdhG-like"/>
</dbReference>
<dbReference type="EMBL" id="JACIEH010000003">
    <property type="protein sequence ID" value="MBB4100239.1"/>
    <property type="molecule type" value="Genomic_DNA"/>
</dbReference>
<organism evidence="2 3">
    <name type="scientific">Sphingomonas kyeonggiensis</name>
    <dbReference type="NCBI Taxonomy" id="1268553"/>
    <lineage>
        <taxon>Bacteria</taxon>
        <taxon>Pseudomonadati</taxon>
        <taxon>Pseudomonadota</taxon>
        <taxon>Alphaproteobacteria</taxon>
        <taxon>Sphingomonadales</taxon>
        <taxon>Sphingomonadaceae</taxon>
        <taxon>Sphingomonas</taxon>
    </lineage>
</organism>
<dbReference type="Pfam" id="PF08818">
    <property type="entry name" value="DUF1801"/>
    <property type="match status" value="1"/>
</dbReference>
<comment type="caution">
    <text evidence="2">The sequence shown here is derived from an EMBL/GenBank/DDBJ whole genome shotgun (WGS) entry which is preliminary data.</text>
</comment>
<evidence type="ECO:0000259" key="1">
    <source>
        <dbReference type="Pfam" id="PF08818"/>
    </source>
</evidence>
<feature type="domain" description="YdhG-like" evidence="1">
    <location>
        <begin position="25"/>
        <end position="130"/>
    </location>
</feature>
<protein>
    <recommendedName>
        <fullName evidence="1">YdhG-like domain-containing protein</fullName>
    </recommendedName>
</protein>
<dbReference type="SUPFAM" id="SSF159888">
    <property type="entry name" value="YdhG-like"/>
    <property type="match status" value="1"/>
</dbReference>
<gene>
    <name evidence="2" type="ORF">GGR46_003811</name>
</gene>
<reference evidence="2 3" key="1">
    <citation type="submission" date="2020-08" db="EMBL/GenBank/DDBJ databases">
        <title>Genomic Encyclopedia of Type Strains, Phase IV (KMG-IV): sequencing the most valuable type-strain genomes for metagenomic binning, comparative biology and taxonomic classification.</title>
        <authorList>
            <person name="Goeker M."/>
        </authorList>
    </citation>
    <scope>NUCLEOTIDE SEQUENCE [LARGE SCALE GENOMIC DNA]</scope>
    <source>
        <strain evidence="2 3">DSM 101806</strain>
    </source>
</reference>
<evidence type="ECO:0000313" key="3">
    <source>
        <dbReference type="Proteomes" id="UP000557392"/>
    </source>
</evidence>
<keyword evidence="3" id="KW-1185">Reference proteome</keyword>